<evidence type="ECO:0000256" key="3">
    <source>
        <dbReference type="ARBA" id="ARBA00022982"/>
    </source>
</evidence>
<sequence>MSDKLIHINDEQFEAEVIKSDKPVLVDFWAPWCGPCRMVGSYLEDLAEELPNVKFVKVDIDENSANAAKYGVMSIPNLVLFKNGEIINRQVGALPKNELKALIENSLN</sequence>
<protein>
    <recommendedName>
        <fullName evidence="6 7">Thioredoxin</fullName>
    </recommendedName>
</protein>
<dbReference type="Pfam" id="PF00085">
    <property type="entry name" value="Thioredoxin"/>
    <property type="match status" value="1"/>
</dbReference>
<evidence type="ECO:0000256" key="2">
    <source>
        <dbReference type="ARBA" id="ARBA00022448"/>
    </source>
</evidence>
<reference evidence="9 10" key="1">
    <citation type="submission" date="2021-03" db="EMBL/GenBank/DDBJ databases">
        <title>Succinivibrio sp. nov. isolated from feces of cow.</title>
        <authorList>
            <person name="Choi J.-Y."/>
        </authorList>
    </citation>
    <scope>NUCLEOTIDE SEQUENCE [LARGE SCALE GENOMIC DNA]</scope>
    <source>
        <strain evidence="9 10">AGMB01872</strain>
    </source>
</reference>
<dbReference type="EMBL" id="JAGFNY010000016">
    <property type="protein sequence ID" value="MBW7570402.1"/>
    <property type="molecule type" value="Genomic_DNA"/>
</dbReference>
<keyword evidence="5" id="KW-0676">Redox-active center</keyword>
<gene>
    <name evidence="9" type="primary">trxA</name>
    <name evidence="9" type="ORF">J5V48_05775</name>
</gene>
<dbReference type="SUPFAM" id="SSF52833">
    <property type="entry name" value="Thioredoxin-like"/>
    <property type="match status" value="1"/>
</dbReference>
<name>A0ABS7DGH1_9GAMM</name>
<keyword evidence="4" id="KW-1015">Disulfide bond</keyword>
<evidence type="ECO:0000259" key="8">
    <source>
        <dbReference type="PROSITE" id="PS51352"/>
    </source>
</evidence>
<dbReference type="PROSITE" id="PS00194">
    <property type="entry name" value="THIOREDOXIN_1"/>
    <property type="match status" value="1"/>
</dbReference>
<evidence type="ECO:0000256" key="7">
    <source>
        <dbReference type="PIRNR" id="PIRNR000077"/>
    </source>
</evidence>
<comment type="similarity">
    <text evidence="1 7">Belongs to the thioredoxin family.</text>
</comment>
<dbReference type="RefSeq" id="WP_219937623.1">
    <property type="nucleotide sequence ID" value="NZ_JAGFNY010000016.1"/>
</dbReference>
<dbReference type="PROSITE" id="PS51352">
    <property type="entry name" value="THIOREDOXIN_2"/>
    <property type="match status" value="1"/>
</dbReference>
<proteinExistence type="inferred from homology"/>
<dbReference type="PRINTS" id="PR00421">
    <property type="entry name" value="THIOREDOXIN"/>
</dbReference>
<dbReference type="NCBIfam" id="TIGR01068">
    <property type="entry name" value="thioredoxin"/>
    <property type="match status" value="1"/>
</dbReference>
<dbReference type="PANTHER" id="PTHR45663">
    <property type="entry name" value="GEO12009P1"/>
    <property type="match status" value="1"/>
</dbReference>
<dbReference type="Gene3D" id="3.40.30.10">
    <property type="entry name" value="Glutaredoxin"/>
    <property type="match status" value="1"/>
</dbReference>
<comment type="caution">
    <text evidence="9">The sequence shown here is derived from an EMBL/GenBank/DDBJ whole genome shotgun (WGS) entry which is preliminary data.</text>
</comment>
<dbReference type="InterPro" id="IPR013766">
    <property type="entry name" value="Thioredoxin_domain"/>
</dbReference>
<keyword evidence="3" id="KW-0249">Electron transport</keyword>
<dbReference type="InterPro" id="IPR017937">
    <property type="entry name" value="Thioredoxin_CS"/>
</dbReference>
<feature type="domain" description="Thioredoxin" evidence="8">
    <location>
        <begin position="1"/>
        <end position="108"/>
    </location>
</feature>
<evidence type="ECO:0000256" key="6">
    <source>
        <dbReference type="NCBIfam" id="TIGR01068"/>
    </source>
</evidence>
<accession>A0ABS7DGH1</accession>
<dbReference type="PANTHER" id="PTHR45663:SF11">
    <property type="entry name" value="GEO12009P1"/>
    <property type="match status" value="1"/>
</dbReference>
<dbReference type="PIRSF" id="PIRSF000077">
    <property type="entry name" value="Thioredoxin"/>
    <property type="match status" value="1"/>
</dbReference>
<evidence type="ECO:0000313" key="9">
    <source>
        <dbReference type="EMBL" id="MBW7570402.1"/>
    </source>
</evidence>
<dbReference type="CDD" id="cd02947">
    <property type="entry name" value="TRX_family"/>
    <property type="match status" value="1"/>
</dbReference>
<evidence type="ECO:0000256" key="5">
    <source>
        <dbReference type="ARBA" id="ARBA00023284"/>
    </source>
</evidence>
<organism evidence="9 10">
    <name type="scientific">Succinivibrio faecicola</name>
    <dbReference type="NCBI Taxonomy" id="2820300"/>
    <lineage>
        <taxon>Bacteria</taxon>
        <taxon>Pseudomonadati</taxon>
        <taxon>Pseudomonadota</taxon>
        <taxon>Gammaproteobacteria</taxon>
        <taxon>Aeromonadales</taxon>
        <taxon>Succinivibrionaceae</taxon>
        <taxon>Succinivibrio</taxon>
    </lineage>
</organism>
<dbReference type="InterPro" id="IPR036249">
    <property type="entry name" value="Thioredoxin-like_sf"/>
</dbReference>
<keyword evidence="2" id="KW-0813">Transport</keyword>
<evidence type="ECO:0000313" key="10">
    <source>
        <dbReference type="Proteomes" id="UP000731465"/>
    </source>
</evidence>
<dbReference type="InterPro" id="IPR005746">
    <property type="entry name" value="Thioredoxin"/>
</dbReference>
<evidence type="ECO:0000256" key="4">
    <source>
        <dbReference type="ARBA" id="ARBA00023157"/>
    </source>
</evidence>
<keyword evidence="10" id="KW-1185">Reference proteome</keyword>
<evidence type="ECO:0000256" key="1">
    <source>
        <dbReference type="ARBA" id="ARBA00008987"/>
    </source>
</evidence>
<dbReference type="Proteomes" id="UP000731465">
    <property type="component" value="Unassembled WGS sequence"/>
</dbReference>